<sequence length="294" mass="33350">MPCFIGRIERVFSLSLAFQKRSTKMCFVTIQSNNSLLKESHPLAIQTCSYTFEAVSHSVVYAFEIGGALVWEESTIDAGGPHAKAIKKAVHQISGSMHGLFMLREGATYWHPRMLMHFRMLGQEERDVVYNCNIGNCSPRRRLYEMDLKAYVPYIWNALNQLRGASSLKEEGDVDSILENLAFTDYNTVLESRLTELGEGYEQVVEACVAVVVWHYLFIEPNVVGYLLRDGFQHSMCMEARQRPYKGLALLGGLSLIGRDALLQVFQDFGENFHSWIVDIIRGSPHAHEKFSSL</sequence>
<reference evidence="1 2" key="1">
    <citation type="journal article" date="2011" name="Science">
        <title>The Selaginella genome identifies genetic changes associated with the evolution of vascular plants.</title>
        <authorList>
            <person name="Banks J.A."/>
            <person name="Nishiyama T."/>
            <person name="Hasebe M."/>
            <person name="Bowman J.L."/>
            <person name="Gribskov M."/>
            <person name="dePamphilis C."/>
            <person name="Albert V.A."/>
            <person name="Aono N."/>
            <person name="Aoyama T."/>
            <person name="Ambrose B.A."/>
            <person name="Ashton N.W."/>
            <person name="Axtell M.J."/>
            <person name="Barker E."/>
            <person name="Barker M.S."/>
            <person name="Bennetzen J.L."/>
            <person name="Bonawitz N.D."/>
            <person name="Chapple C."/>
            <person name="Cheng C."/>
            <person name="Correa L.G."/>
            <person name="Dacre M."/>
            <person name="DeBarry J."/>
            <person name="Dreyer I."/>
            <person name="Elias M."/>
            <person name="Engstrom E.M."/>
            <person name="Estelle M."/>
            <person name="Feng L."/>
            <person name="Finet C."/>
            <person name="Floyd S.K."/>
            <person name="Frommer W.B."/>
            <person name="Fujita T."/>
            <person name="Gramzow L."/>
            <person name="Gutensohn M."/>
            <person name="Harholt J."/>
            <person name="Hattori M."/>
            <person name="Heyl A."/>
            <person name="Hirai T."/>
            <person name="Hiwatashi Y."/>
            <person name="Ishikawa M."/>
            <person name="Iwata M."/>
            <person name="Karol K.G."/>
            <person name="Koehler B."/>
            <person name="Kolukisaoglu U."/>
            <person name="Kubo M."/>
            <person name="Kurata T."/>
            <person name="Lalonde S."/>
            <person name="Li K."/>
            <person name="Li Y."/>
            <person name="Litt A."/>
            <person name="Lyons E."/>
            <person name="Manning G."/>
            <person name="Maruyama T."/>
            <person name="Michael T.P."/>
            <person name="Mikami K."/>
            <person name="Miyazaki S."/>
            <person name="Morinaga S."/>
            <person name="Murata T."/>
            <person name="Mueller-Roeber B."/>
            <person name="Nelson D.R."/>
            <person name="Obara M."/>
            <person name="Oguri Y."/>
            <person name="Olmstead R.G."/>
            <person name="Onodera N."/>
            <person name="Petersen B.L."/>
            <person name="Pils B."/>
            <person name="Prigge M."/>
            <person name="Rensing S.A."/>
            <person name="Riano-Pachon D.M."/>
            <person name="Roberts A.W."/>
            <person name="Sato Y."/>
            <person name="Scheller H.V."/>
            <person name="Schulz B."/>
            <person name="Schulz C."/>
            <person name="Shakirov E.V."/>
            <person name="Shibagaki N."/>
            <person name="Shinohara N."/>
            <person name="Shippen D.E."/>
            <person name="Soerensen I."/>
            <person name="Sotooka R."/>
            <person name="Sugimoto N."/>
            <person name="Sugita M."/>
            <person name="Sumikawa N."/>
            <person name="Tanurdzic M."/>
            <person name="Theissen G."/>
            <person name="Ulvskov P."/>
            <person name="Wakazuki S."/>
            <person name="Weng J.K."/>
            <person name="Willats W.W."/>
            <person name="Wipf D."/>
            <person name="Wolf P.G."/>
            <person name="Yang L."/>
            <person name="Zimmer A.D."/>
            <person name="Zhu Q."/>
            <person name="Mitros T."/>
            <person name="Hellsten U."/>
            <person name="Loque D."/>
            <person name="Otillar R."/>
            <person name="Salamov A."/>
            <person name="Schmutz J."/>
            <person name="Shapiro H."/>
            <person name="Lindquist E."/>
            <person name="Lucas S."/>
            <person name="Rokhsar D."/>
            <person name="Grigoriev I.V."/>
        </authorList>
    </citation>
    <scope>NUCLEOTIDE SEQUENCE [LARGE SCALE GENOMIC DNA]</scope>
</reference>
<proteinExistence type="predicted"/>
<name>D8SDZ5_SELML</name>
<dbReference type="EMBL" id="GL377614">
    <property type="protein sequence ID" value="EFJ17336.1"/>
    <property type="molecule type" value="Genomic_DNA"/>
</dbReference>
<dbReference type="AlphaFoldDB" id="D8SDZ5"/>
<evidence type="ECO:0000313" key="1">
    <source>
        <dbReference type="EMBL" id="EFJ17336.1"/>
    </source>
</evidence>
<dbReference type="KEGG" id="smo:SELMODRAFT_421052"/>
<gene>
    <name evidence="1" type="ORF">SELMODRAFT_421052</name>
</gene>
<dbReference type="Gramene" id="EFJ17336">
    <property type="protein sequence ID" value="EFJ17336"/>
    <property type="gene ID" value="SELMODRAFT_421052"/>
</dbReference>
<organism evidence="2">
    <name type="scientific">Selaginella moellendorffii</name>
    <name type="common">Spikemoss</name>
    <dbReference type="NCBI Taxonomy" id="88036"/>
    <lineage>
        <taxon>Eukaryota</taxon>
        <taxon>Viridiplantae</taxon>
        <taxon>Streptophyta</taxon>
        <taxon>Embryophyta</taxon>
        <taxon>Tracheophyta</taxon>
        <taxon>Lycopodiopsida</taxon>
        <taxon>Selaginellales</taxon>
        <taxon>Selaginellaceae</taxon>
        <taxon>Selaginella</taxon>
    </lineage>
</organism>
<dbReference type="InParanoid" id="D8SDZ5"/>
<protein>
    <submittedName>
        <fullName evidence="1">Uncharacterized protein</fullName>
    </submittedName>
</protein>
<dbReference type="HOGENOM" id="CLU_947978_0_0_1"/>
<accession>D8SDZ5</accession>
<keyword evidence="2" id="KW-1185">Reference proteome</keyword>
<evidence type="ECO:0000313" key="2">
    <source>
        <dbReference type="Proteomes" id="UP000001514"/>
    </source>
</evidence>
<dbReference type="Proteomes" id="UP000001514">
    <property type="component" value="Unassembled WGS sequence"/>
</dbReference>